<evidence type="ECO:0000259" key="5">
    <source>
        <dbReference type="PROSITE" id="PS50902"/>
    </source>
</evidence>
<dbReference type="RefSeq" id="WP_204801578.1">
    <property type="nucleotide sequence ID" value="NZ_JACSNX010000001.1"/>
</dbReference>
<evidence type="ECO:0000256" key="4">
    <source>
        <dbReference type="ARBA" id="ARBA00023014"/>
    </source>
</evidence>
<dbReference type="InterPro" id="IPR017896">
    <property type="entry name" value="4Fe4S_Fe-S-bd"/>
</dbReference>
<reference evidence="7 8" key="1">
    <citation type="journal article" date="2021" name="Sci. Rep.">
        <title>The distribution of antibiotic resistance genes in chicken gut microbiota commensals.</title>
        <authorList>
            <person name="Juricova H."/>
            <person name="Matiasovicova J."/>
            <person name="Kubasova T."/>
            <person name="Cejkova D."/>
            <person name="Rychlik I."/>
        </authorList>
    </citation>
    <scope>NUCLEOTIDE SEQUENCE [LARGE SCALE GENOMIC DNA]</scope>
    <source>
        <strain evidence="7 8">An411</strain>
    </source>
</reference>
<evidence type="ECO:0000313" key="8">
    <source>
        <dbReference type="Proteomes" id="UP000719500"/>
    </source>
</evidence>
<dbReference type="Gene3D" id="3.40.50.360">
    <property type="match status" value="1"/>
</dbReference>
<dbReference type="SUPFAM" id="SSF52218">
    <property type="entry name" value="Flavoproteins"/>
    <property type="match status" value="1"/>
</dbReference>
<evidence type="ECO:0000256" key="1">
    <source>
        <dbReference type="ARBA" id="ARBA00022485"/>
    </source>
</evidence>
<dbReference type="Gene3D" id="3.30.70.20">
    <property type="match status" value="1"/>
</dbReference>
<dbReference type="InterPro" id="IPR008254">
    <property type="entry name" value="Flavodoxin/NO_synth"/>
</dbReference>
<dbReference type="InterPro" id="IPR029039">
    <property type="entry name" value="Flavoprotein-like_sf"/>
</dbReference>
<dbReference type="Pfam" id="PF00258">
    <property type="entry name" value="Flavodoxin_1"/>
    <property type="match status" value="1"/>
</dbReference>
<evidence type="ECO:0000256" key="2">
    <source>
        <dbReference type="ARBA" id="ARBA00022723"/>
    </source>
</evidence>
<dbReference type="InterPro" id="IPR047964">
    <property type="entry name" value="EFR1-like"/>
</dbReference>
<keyword evidence="2" id="KW-0479">Metal-binding</keyword>
<dbReference type="PANTHER" id="PTHR43687">
    <property type="entry name" value="ADENYLYLSULFATE REDUCTASE, BETA SUBUNIT"/>
    <property type="match status" value="1"/>
</dbReference>
<keyword evidence="8" id="KW-1185">Reference proteome</keyword>
<dbReference type="PROSITE" id="PS50902">
    <property type="entry name" value="FLAVODOXIN_LIKE"/>
    <property type="match status" value="1"/>
</dbReference>
<dbReference type="Proteomes" id="UP000719500">
    <property type="component" value="Unassembled WGS sequence"/>
</dbReference>
<dbReference type="EMBL" id="JACSNX010000001">
    <property type="protein sequence ID" value="MBM6849999.1"/>
    <property type="molecule type" value="Genomic_DNA"/>
</dbReference>
<protein>
    <submittedName>
        <fullName evidence="7">4Fe-4S binding protein</fullName>
    </submittedName>
</protein>
<feature type="domain" description="Flavodoxin-like" evidence="5">
    <location>
        <begin position="6"/>
        <end position="155"/>
    </location>
</feature>
<gene>
    <name evidence="7" type="ORF">H9X91_00930</name>
</gene>
<dbReference type="SUPFAM" id="SSF54862">
    <property type="entry name" value="4Fe-4S ferredoxins"/>
    <property type="match status" value="1"/>
</dbReference>
<dbReference type="InterPro" id="IPR050572">
    <property type="entry name" value="Fe-S_Ferredoxin"/>
</dbReference>
<evidence type="ECO:0000256" key="3">
    <source>
        <dbReference type="ARBA" id="ARBA00023004"/>
    </source>
</evidence>
<keyword evidence="4" id="KW-0411">Iron-sulfur</keyword>
<dbReference type="NCBIfam" id="NF038196">
    <property type="entry name" value="ferrodoxin_EFR1"/>
    <property type="match status" value="1"/>
</dbReference>
<keyword evidence="1" id="KW-0004">4Fe-4S</keyword>
<dbReference type="PROSITE" id="PS51379">
    <property type="entry name" value="4FE4S_FER_2"/>
    <property type="match status" value="1"/>
</dbReference>
<dbReference type="Pfam" id="PF00037">
    <property type="entry name" value="Fer4"/>
    <property type="match status" value="1"/>
</dbReference>
<keyword evidence="3" id="KW-0408">Iron</keyword>
<evidence type="ECO:0000259" key="6">
    <source>
        <dbReference type="PROSITE" id="PS51379"/>
    </source>
</evidence>
<proteinExistence type="predicted"/>
<sequence>MRVERVRAVYWSATGNTDKTANTIAETLAEKLGVPLERRNFTRPSDRREPMEFDPGDLVVFAMPTYAGKLPNKMLPFVREQIHGNGALAVGVVTFGNRSYDNALAELCAVLEADGFHTVAGAAFACRHAFTDVLADGRPDWDDKRQMESFAARIADKVAGLTDIPAPVAVPGDPAAPYYVPKGTDGQPAQFLKAKPQTDLSRCTDCGACARLCPMGAINPSNVAEVPGTCIKCQCCVRKCTKHAKYFDDPAFLSHVAMLEQNFTELKENEVFL</sequence>
<feature type="domain" description="4Fe-4S ferredoxin-type" evidence="6">
    <location>
        <begin position="194"/>
        <end position="223"/>
    </location>
</feature>
<dbReference type="PANTHER" id="PTHR43687:SF1">
    <property type="entry name" value="FERREDOXIN III"/>
    <property type="match status" value="1"/>
</dbReference>
<dbReference type="InterPro" id="IPR017900">
    <property type="entry name" value="4Fe4S_Fe_S_CS"/>
</dbReference>
<comment type="caution">
    <text evidence="7">The sequence shown here is derived from an EMBL/GenBank/DDBJ whole genome shotgun (WGS) entry which is preliminary data.</text>
</comment>
<accession>A0ABS2FQX4</accession>
<name>A0ABS2FQX4_9FIRM</name>
<dbReference type="PROSITE" id="PS00198">
    <property type="entry name" value="4FE4S_FER_1"/>
    <property type="match status" value="1"/>
</dbReference>
<evidence type="ECO:0000313" key="7">
    <source>
        <dbReference type="EMBL" id="MBM6849999.1"/>
    </source>
</evidence>
<organism evidence="7 8">
    <name type="scientific">Oscillibacter valericigenes</name>
    <dbReference type="NCBI Taxonomy" id="351091"/>
    <lineage>
        <taxon>Bacteria</taxon>
        <taxon>Bacillati</taxon>
        <taxon>Bacillota</taxon>
        <taxon>Clostridia</taxon>
        <taxon>Eubacteriales</taxon>
        <taxon>Oscillospiraceae</taxon>
        <taxon>Oscillibacter</taxon>
    </lineage>
</organism>